<feature type="compositionally biased region" description="Basic and acidic residues" evidence="1">
    <location>
        <begin position="12"/>
        <end position="21"/>
    </location>
</feature>
<evidence type="ECO:0000313" key="2">
    <source>
        <dbReference type="EMBL" id="MBU2788794.1"/>
    </source>
</evidence>
<dbReference type="EMBL" id="JAAXYO010000165">
    <property type="protein sequence ID" value="MBU2788794.1"/>
    <property type="molecule type" value="Genomic_DNA"/>
</dbReference>
<sequence>MPIVAPQYGITPERKRAREQETGTEQRVPRRSIEPVPAENIDQTGRPQFWYPKDLPIPEESARPATTQPSSRSSTRSVTVEVRKRRSIPR</sequence>
<proteinExistence type="predicted"/>
<name>A0AAE3CKI3_9PROT</name>
<feature type="compositionally biased region" description="Low complexity" evidence="1">
    <location>
        <begin position="70"/>
        <end position="80"/>
    </location>
</feature>
<dbReference type="RefSeq" id="WP_215872306.1">
    <property type="nucleotide sequence ID" value="NZ_JAAXYO010000165.1"/>
</dbReference>
<reference evidence="2" key="1">
    <citation type="journal article" date="2021" name="ISME J.">
        <title>Genomic evolution of the class Acidithiobacillia: deep-branching Proteobacteria living in extreme acidic conditions.</title>
        <authorList>
            <person name="Moya-Beltran A."/>
            <person name="Beard S."/>
            <person name="Rojas-Villalobos C."/>
            <person name="Issotta F."/>
            <person name="Gallardo Y."/>
            <person name="Ulloa R."/>
            <person name="Giaveno A."/>
            <person name="Degli Esposti M."/>
            <person name="Johnson D.B."/>
            <person name="Quatrini R."/>
        </authorList>
    </citation>
    <scope>NUCLEOTIDE SEQUENCE</scope>
    <source>
        <strain evidence="2">VAN18-1</strain>
    </source>
</reference>
<gene>
    <name evidence="2" type="ORF">HFQ13_11390</name>
</gene>
<accession>A0AAE3CKI3</accession>
<protein>
    <submittedName>
        <fullName evidence="2">Uncharacterized protein</fullName>
    </submittedName>
</protein>
<evidence type="ECO:0000313" key="3">
    <source>
        <dbReference type="Proteomes" id="UP001197378"/>
    </source>
</evidence>
<keyword evidence="3" id="KW-1185">Reference proteome</keyword>
<evidence type="ECO:0000256" key="1">
    <source>
        <dbReference type="SAM" id="MobiDB-lite"/>
    </source>
</evidence>
<dbReference type="AlphaFoldDB" id="A0AAE3CKI3"/>
<comment type="caution">
    <text evidence="2">The sequence shown here is derived from an EMBL/GenBank/DDBJ whole genome shotgun (WGS) entry which is preliminary data.</text>
</comment>
<dbReference type="Proteomes" id="UP001197378">
    <property type="component" value="Unassembled WGS sequence"/>
</dbReference>
<organism evidence="2 3">
    <name type="scientific">Igneacidithiobacillus copahuensis</name>
    <dbReference type="NCBI Taxonomy" id="2724909"/>
    <lineage>
        <taxon>Bacteria</taxon>
        <taxon>Pseudomonadati</taxon>
        <taxon>Pseudomonadota</taxon>
        <taxon>Acidithiobacillia</taxon>
        <taxon>Acidithiobacillales</taxon>
        <taxon>Acidithiobacillaceae</taxon>
        <taxon>Igneacidithiobacillus</taxon>
    </lineage>
</organism>
<feature type="region of interest" description="Disordered" evidence="1">
    <location>
        <begin position="1"/>
        <end position="90"/>
    </location>
</feature>